<organism evidence="1 2">
    <name type="scientific">Borreliella lusitaniae</name>
    <dbReference type="NCBI Taxonomy" id="100177"/>
    <lineage>
        <taxon>Bacteria</taxon>
        <taxon>Pseudomonadati</taxon>
        <taxon>Spirochaetota</taxon>
        <taxon>Spirochaetia</taxon>
        <taxon>Spirochaetales</taxon>
        <taxon>Borreliaceae</taxon>
        <taxon>Borreliella</taxon>
    </lineage>
</organism>
<geneLocation type="plasmid" evidence="1 2">
    <name>lp25</name>
</geneLocation>
<protein>
    <submittedName>
        <fullName evidence="1">Plasmid maintenance protein</fullName>
    </submittedName>
</protein>
<proteinExistence type="predicted"/>
<reference evidence="1" key="1">
    <citation type="submission" date="2024-11" db="EMBL/GenBank/DDBJ databases">
        <title>Sequencing of Borrelia variable plasmids from multiple Borrelia sensu lato isolates.</title>
        <authorList>
            <person name="Mongodin E.F."/>
            <person name="Rudenko N."/>
            <person name="Fraser C.M."/>
            <person name="Schutzer S."/>
            <person name="Luft B."/>
            <person name="Morgan R."/>
            <person name="Casjens S."/>
            <person name="Qiu W."/>
        </authorList>
    </citation>
    <scope>NUCLEOTIDE SEQUENCE</scope>
    <source>
        <strain evidence="1">PotiB3</strain>
    </source>
</reference>
<keyword evidence="2" id="KW-1185">Reference proteome</keyword>
<dbReference type="Proteomes" id="UP001301963">
    <property type="component" value="Plasmid lp25"/>
</dbReference>
<accession>A0ACD5GM93</accession>
<evidence type="ECO:0000313" key="1">
    <source>
        <dbReference type="EMBL" id="XPK47092.1"/>
    </source>
</evidence>
<dbReference type="EMBL" id="CP179538">
    <property type="protein sequence ID" value="XPK47092.1"/>
    <property type="molecule type" value="Genomic_DNA"/>
</dbReference>
<evidence type="ECO:0000313" key="2">
    <source>
        <dbReference type="Proteomes" id="UP001301963"/>
    </source>
</evidence>
<gene>
    <name evidence="1" type="ORF">QIA44_04990</name>
</gene>
<sequence length="594" mass="70367">MSQVESLIKKMRSNQYHRLLKVYWAISVKNQNYKKTLARYSACDIYRMVAKLLEKDGKRIVCIRTVQRDIKMLNEIGLIQTKLRKFGKGNTGHGSIVHYIQNMQLAARHKEIIWEHLVSLLEEKLENKKIVGDFDEDIKNAVFKTKGEVKSVSNVSEIKNVNSRFNANEMSPHRLSVVLNKAYISNINNKNSNNNSKILKNNLNFEKKDVENRLTNRNIPKDFLYKIKDLSNNHSTYINALYNLEMALNDHKESNLKYLLEHFLDQFSRYRYKVWMMMKRNDGVISDYEVIWRERFREFVDKKSQLNDYVKKVLAMQAKEREECSKDRLERMNVQYQKSINREQDSVNEAPEKNYIKGNRSNIIKDSLGFKTMKGITLESLGIIKKKQFKFKVALGGKMKIRLKQLVRTFYLRRDKIWHVYTSPEIQSKVKDKEIVNFPKLKPEDLDYEYMYRYIKEWIEKKYTEELNFTFESIDGREYICRAKRCVKLRKILDMIQKDFKEIFLSKLKRRVVSSSKDAGASGSGSAVAPLKEGNVKASKQAEKQPHHQKLERNNISLGKLKRMVKKTVKRVVIADKKQITFENHIFFKKRCRW</sequence>
<name>A0ACD5GM93_9SPIR</name>
<keyword evidence="1" id="KW-0614">Plasmid</keyword>